<dbReference type="SMART" id="SM00448">
    <property type="entry name" value="REC"/>
    <property type="match status" value="1"/>
</dbReference>
<dbReference type="InterPro" id="IPR001789">
    <property type="entry name" value="Sig_transdc_resp-reg_receiver"/>
</dbReference>
<sequence length="141" mass="16472">MHAPEIRTCMDASSTPDCRRKIVIFEEDEFLVSLLNLLLRREGFDITFISDVSSAMQYVQTETAPELIFINHHWLVDDQPRLMQTIHNDGEWYQIPIILLVNYYNQEIIDHAMTLGIRDYILQPFDPGVLIDLIQKYSISS</sequence>
<organism evidence="3">
    <name type="scientific">hydrothermal vent metagenome</name>
    <dbReference type="NCBI Taxonomy" id="652676"/>
    <lineage>
        <taxon>unclassified sequences</taxon>
        <taxon>metagenomes</taxon>
        <taxon>ecological metagenomes</taxon>
    </lineage>
</organism>
<dbReference type="InterPro" id="IPR050595">
    <property type="entry name" value="Bact_response_regulator"/>
</dbReference>
<dbReference type="GO" id="GO:0000160">
    <property type="term" value="P:phosphorelay signal transduction system"/>
    <property type="evidence" value="ECO:0007669"/>
    <property type="project" value="InterPro"/>
</dbReference>
<dbReference type="Gene3D" id="3.40.50.2300">
    <property type="match status" value="1"/>
</dbReference>
<accession>A0A3B0ZUV5</accession>
<dbReference type="PROSITE" id="PS50110">
    <property type="entry name" value="RESPONSE_REGULATORY"/>
    <property type="match status" value="1"/>
</dbReference>
<name>A0A3B0ZUV5_9ZZZZ</name>
<evidence type="ECO:0000313" key="3">
    <source>
        <dbReference type="EMBL" id="VAW95511.1"/>
    </source>
</evidence>
<protein>
    <recommendedName>
        <fullName evidence="2">Response regulatory domain-containing protein</fullName>
    </recommendedName>
</protein>
<evidence type="ECO:0000259" key="2">
    <source>
        <dbReference type="PROSITE" id="PS50110"/>
    </source>
</evidence>
<dbReference type="EMBL" id="UOFR01000034">
    <property type="protein sequence ID" value="VAW95511.1"/>
    <property type="molecule type" value="Genomic_DNA"/>
</dbReference>
<evidence type="ECO:0000256" key="1">
    <source>
        <dbReference type="ARBA" id="ARBA00022553"/>
    </source>
</evidence>
<dbReference type="PANTHER" id="PTHR44591">
    <property type="entry name" value="STRESS RESPONSE REGULATOR PROTEIN 1"/>
    <property type="match status" value="1"/>
</dbReference>
<proteinExistence type="predicted"/>
<dbReference type="AlphaFoldDB" id="A0A3B0ZUV5"/>
<dbReference type="Pfam" id="PF00072">
    <property type="entry name" value="Response_reg"/>
    <property type="match status" value="1"/>
</dbReference>
<dbReference type="InterPro" id="IPR011006">
    <property type="entry name" value="CheY-like_superfamily"/>
</dbReference>
<dbReference type="SUPFAM" id="SSF52172">
    <property type="entry name" value="CheY-like"/>
    <property type="match status" value="1"/>
</dbReference>
<keyword evidence="1" id="KW-0597">Phosphoprotein</keyword>
<dbReference type="PANTHER" id="PTHR44591:SF3">
    <property type="entry name" value="RESPONSE REGULATORY DOMAIN-CONTAINING PROTEIN"/>
    <property type="match status" value="1"/>
</dbReference>
<feature type="domain" description="Response regulatory" evidence="2">
    <location>
        <begin position="21"/>
        <end position="138"/>
    </location>
</feature>
<gene>
    <name evidence="3" type="ORF">MNBD_GAMMA21-1471</name>
</gene>
<reference evidence="3" key="1">
    <citation type="submission" date="2018-06" db="EMBL/GenBank/DDBJ databases">
        <authorList>
            <person name="Zhirakovskaya E."/>
        </authorList>
    </citation>
    <scope>NUCLEOTIDE SEQUENCE</scope>
</reference>